<reference evidence="5 6" key="1">
    <citation type="submission" date="2022-10" db="EMBL/GenBank/DDBJ databases">
        <title>Roseococcus glaciei nov., sp. nov., isolated from glacier.</title>
        <authorList>
            <person name="Liu Q."/>
            <person name="Xin Y.-H."/>
        </authorList>
    </citation>
    <scope>NUCLEOTIDE SEQUENCE [LARGE SCALE GENOMIC DNA]</scope>
    <source>
        <strain evidence="5 6">MDT2-1-1</strain>
    </source>
</reference>
<keyword evidence="5" id="KW-0540">Nuclease</keyword>
<comment type="caution">
    <text evidence="5">The sequence shown here is derived from an EMBL/GenBank/DDBJ whole genome shotgun (WGS) entry which is preliminary data.</text>
</comment>
<dbReference type="PANTHER" id="PTHR30408">
    <property type="entry name" value="TYPE-1 RESTRICTION ENZYME ECOKI SPECIFICITY PROTEIN"/>
    <property type="match status" value="1"/>
</dbReference>
<dbReference type="PANTHER" id="PTHR30408:SF12">
    <property type="entry name" value="TYPE I RESTRICTION ENZYME MJAVIII SPECIFICITY SUBUNIT"/>
    <property type="match status" value="1"/>
</dbReference>
<dbReference type="GO" id="GO:0004519">
    <property type="term" value="F:endonuclease activity"/>
    <property type="evidence" value="ECO:0007669"/>
    <property type="project" value="UniProtKB-KW"/>
</dbReference>
<keyword evidence="5" id="KW-0378">Hydrolase</keyword>
<organism evidence="5 6">
    <name type="scientific">Sabulicella glaciei</name>
    <dbReference type="NCBI Taxonomy" id="2984948"/>
    <lineage>
        <taxon>Bacteria</taxon>
        <taxon>Pseudomonadati</taxon>
        <taxon>Pseudomonadota</taxon>
        <taxon>Alphaproteobacteria</taxon>
        <taxon>Acetobacterales</taxon>
        <taxon>Acetobacteraceae</taxon>
        <taxon>Sabulicella</taxon>
    </lineage>
</organism>
<keyword evidence="3" id="KW-0238">DNA-binding</keyword>
<dbReference type="RefSeq" id="WP_301592237.1">
    <property type="nucleotide sequence ID" value="NZ_JAPFQI010000025.1"/>
</dbReference>
<accession>A0ABT3P0U6</accession>
<feature type="domain" description="Type I restriction modification DNA specificity" evidence="4">
    <location>
        <begin position="2"/>
        <end position="165"/>
    </location>
</feature>
<dbReference type="CDD" id="cd17517">
    <property type="entry name" value="RMtype1_S_EcoKI_StySPI-TRD2-CR2_like"/>
    <property type="match status" value="1"/>
</dbReference>
<dbReference type="Proteomes" id="UP001526430">
    <property type="component" value="Unassembled WGS sequence"/>
</dbReference>
<dbReference type="SUPFAM" id="SSF116734">
    <property type="entry name" value="DNA methylase specificity domain"/>
    <property type="match status" value="2"/>
</dbReference>
<keyword evidence="5" id="KW-0255">Endonuclease</keyword>
<dbReference type="InterPro" id="IPR052021">
    <property type="entry name" value="Type-I_RS_S_subunit"/>
</dbReference>
<dbReference type="EMBL" id="JAPFQI010000025">
    <property type="protein sequence ID" value="MCW8088033.1"/>
    <property type="molecule type" value="Genomic_DNA"/>
</dbReference>
<dbReference type="Gene3D" id="3.90.220.20">
    <property type="entry name" value="DNA methylase specificity domains"/>
    <property type="match status" value="2"/>
</dbReference>
<evidence type="ECO:0000313" key="6">
    <source>
        <dbReference type="Proteomes" id="UP001526430"/>
    </source>
</evidence>
<proteinExistence type="inferred from homology"/>
<comment type="similarity">
    <text evidence="1">Belongs to the type-I restriction system S methylase family.</text>
</comment>
<evidence type="ECO:0000259" key="4">
    <source>
        <dbReference type="Pfam" id="PF01420"/>
    </source>
</evidence>
<evidence type="ECO:0000256" key="3">
    <source>
        <dbReference type="ARBA" id="ARBA00023125"/>
    </source>
</evidence>
<sequence length="395" mass="43848">MSRWPMVPLGEVADVTAGNPAPQEQIAFCDSGIPFVRMQDVGRYRRTDDLQTTTDRIKPSWPGARTLKLFPVGTTLIPKSGASINLNHRAMLGTSAFVVSHLAALIPRRDVVEPRFIYWWSTTWDPRDQAQTTSLPSLPLSIIQEARVPLPPRDEQRRIVDLLDRAAGIRRLREAALAKARDTTPALFLSMFGDPDTNPLGWPVSPLGNILANSMQNGLYRPASDYGEGTPILRIDNFAGGEIVGSKGLKRVRVEAAAVALYGLRTGDFLINRVNSPSHLGKSVLVGALDEPAVFESNMLRFALDQSRLRSEVFLVMLQLPQMRVALTRNAKHAINQSSINQRDVAALRVPCPPPRLQREFANRWEQLRSIIAQQERAFAIAQEAERALMARLLG</sequence>
<evidence type="ECO:0000256" key="2">
    <source>
        <dbReference type="ARBA" id="ARBA00022747"/>
    </source>
</evidence>
<gene>
    <name evidence="5" type="ORF">OF850_20725</name>
</gene>
<dbReference type="Pfam" id="PF01420">
    <property type="entry name" value="Methylase_S"/>
    <property type="match status" value="1"/>
</dbReference>
<dbReference type="InterPro" id="IPR000055">
    <property type="entry name" value="Restrct_endonuc_typeI_TRD"/>
</dbReference>
<protein>
    <submittedName>
        <fullName evidence="5">Restriction endonuclease subunit S</fullName>
        <ecNumber evidence="5">3.1.21.-</ecNumber>
    </submittedName>
</protein>
<dbReference type="GO" id="GO:0016787">
    <property type="term" value="F:hydrolase activity"/>
    <property type="evidence" value="ECO:0007669"/>
    <property type="project" value="UniProtKB-KW"/>
</dbReference>
<keyword evidence="2" id="KW-0680">Restriction system</keyword>
<dbReference type="EC" id="3.1.21.-" evidence="5"/>
<name>A0ABT3P0U6_9PROT</name>
<evidence type="ECO:0000313" key="5">
    <source>
        <dbReference type="EMBL" id="MCW8088033.1"/>
    </source>
</evidence>
<keyword evidence="6" id="KW-1185">Reference proteome</keyword>
<dbReference type="InterPro" id="IPR044946">
    <property type="entry name" value="Restrct_endonuc_typeI_TRD_sf"/>
</dbReference>
<evidence type="ECO:0000256" key="1">
    <source>
        <dbReference type="ARBA" id="ARBA00010923"/>
    </source>
</evidence>